<keyword evidence="1" id="KW-0472">Membrane</keyword>
<feature type="transmembrane region" description="Helical" evidence="1">
    <location>
        <begin position="310"/>
        <end position="331"/>
    </location>
</feature>
<name>M5AD72_LEVBR</name>
<feature type="transmembrane region" description="Helical" evidence="1">
    <location>
        <begin position="30"/>
        <end position="47"/>
    </location>
</feature>
<accession>M5AD72</accession>
<dbReference type="PANTHER" id="PTHR34821">
    <property type="entry name" value="INNER MEMBRANE PROTEIN YDCZ"/>
    <property type="match status" value="1"/>
</dbReference>
<dbReference type="Proteomes" id="UP000012042">
    <property type="component" value="Chromosome"/>
</dbReference>
<proteinExistence type="predicted"/>
<evidence type="ECO:0000256" key="1">
    <source>
        <dbReference type="SAM" id="Phobius"/>
    </source>
</evidence>
<feature type="transmembrane region" description="Helical" evidence="1">
    <location>
        <begin position="221"/>
        <end position="245"/>
    </location>
</feature>
<dbReference type="AlphaFoldDB" id="M5AD72"/>
<gene>
    <name evidence="2" type="ORF">LVISKB_0730</name>
</gene>
<sequence>MNLAKCELKRNGEASIMNELKAKSTTEKTVIVPLLLIATIFAGMLSPMQSAVNGQVGKQLGDGNASAVISFGSGLVVMAIVILARKSTRQQFSSIPKKVASRSLPWWNWLAGCCGAMVVFSEGASASVLGVATFQTTLISGMVISGLVCDRLGIGVAIKQPFNFPRVLGALLAIVATVLVVLPSWQAPKVIVLAILPFLAGLLAGWQPAGNSAVAQETGSMLVSITWNFIVGFSILGLALLIRIGMGQVTVSLPETWWMYLGGPLGLLSIALMALLVRGLGLLLLGLASTAGQLIGSVLIDWLIPSLGNQVYLVTILGAVVALAGAGIAMVPSANKHVKLDELEGKS</sequence>
<feature type="transmembrane region" description="Helical" evidence="1">
    <location>
        <begin position="191"/>
        <end position="209"/>
    </location>
</feature>
<evidence type="ECO:0000313" key="2">
    <source>
        <dbReference type="EMBL" id="BAN06365.1"/>
    </source>
</evidence>
<dbReference type="HOGENOM" id="CLU_072587_0_0_9"/>
<feature type="transmembrane region" description="Helical" evidence="1">
    <location>
        <begin position="282"/>
        <end position="304"/>
    </location>
</feature>
<feature type="transmembrane region" description="Helical" evidence="1">
    <location>
        <begin position="257"/>
        <end position="277"/>
    </location>
</feature>
<reference evidence="2 3" key="1">
    <citation type="journal article" date="2013" name="PLoS ONE">
        <title>Genomic Analysis by Deep Sequencing of the Probiotic Lactobacillus brevis KB290 Harboring Nine Plasmids Reveals Genomic Stability.</title>
        <authorList>
            <person name="Fukao M."/>
            <person name="Oshima K."/>
            <person name="Morita H."/>
            <person name="Toh H."/>
            <person name="Suda W."/>
            <person name="Kim S.W."/>
            <person name="Suzuki S."/>
            <person name="Yakabe T."/>
            <person name="Hattori M."/>
            <person name="Yajima N."/>
        </authorList>
    </citation>
    <scope>NUCLEOTIDE SEQUENCE [LARGE SCALE GENOMIC DNA]</scope>
    <source>
        <strain evidence="2 3">KB290</strain>
    </source>
</reference>
<feature type="transmembrane region" description="Helical" evidence="1">
    <location>
        <begin position="167"/>
        <end position="185"/>
    </location>
</feature>
<dbReference type="PANTHER" id="PTHR34821:SF2">
    <property type="entry name" value="INNER MEMBRANE PROTEIN YDCZ"/>
    <property type="match status" value="1"/>
</dbReference>
<dbReference type="InterPro" id="IPR006750">
    <property type="entry name" value="YdcZ"/>
</dbReference>
<dbReference type="EMBL" id="AP012167">
    <property type="protein sequence ID" value="BAN06365.1"/>
    <property type="molecule type" value="Genomic_DNA"/>
</dbReference>
<keyword evidence="1" id="KW-0812">Transmembrane</keyword>
<organism evidence="2 3">
    <name type="scientific">Levilactobacillus brevis KB290</name>
    <dbReference type="NCBI Taxonomy" id="1001583"/>
    <lineage>
        <taxon>Bacteria</taxon>
        <taxon>Bacillati</taxon>
        <taxon>Bacillota</taxon>
        <taxon>Bacilli</taxon>
        <taxon>Lactobacillales</taxon>
        <taxon>Lactobacillaceae</taxon>
        <taxon>Levilactobacillus</taxon>
    </lineage>
</organism>
<dbReference type="KEGG" id="lbk:LVISKB_0730"/>
<dbReference type="PATRIC" id="fig|1001583.3.peg.721"/>
<feature type="transmembrane region" description="Helical" evidence="1">
    <location>
        <begin position="67"/>
        <end position="85"/>
    </location>
</feature>
<dbReference type="Pfam" id="PF04657">
    <property type="entry name" value="DMT_YdcZ"/>
    <property type="match status" value="2"/>
</dbReference>
<evidence type="ECO:0008006" key="4">
    <source>
        <dbReference type="Google" id="ProtNLM"/>
    </source>
</evidence>
<protein>
    <recommendedName>
        <fullName evidence="4">Inner membrane protein ydcZ</fullName>
    </recommendedName>
</protein>
<evidence type="ECO:0000313" key="3">
    <source>
        <dbReference type="Proteomes" id="UP000012042"/>
    </source>
</evidence>
<keyword evidence="1" id="KW-1133">Transmembrane helix</keyword>
<dbReference type="GO" id="GO:0005886">
    <property type="term" value="C:plasma membrane"/>
    <property type="evidence" value="ECO:0007669"/>
    <property type="project" value="TreeGrafter"/>
</dbReference>